<protein>
    <recommendedName>
        <fullName evidence="5">Zinc metalloproteinase</fullName>
    </recommendedName>
</protein>
<dbReference type="SUPFAM" id="SSF55486">
    <property type="entry name" value="Metalloproteases ('zincins'), catalytic domain"/>
    <property type="match status" value="1"/>
</dbReference>
<dbReference type="GO" id="GO:0018996">
    <property type="term" value="P:molting cycle, collagen and cuticulin-based cuticle"/>
    <property type="evidence" value="ECO:0007669"/>
    <property type="project" value="InterPro"/>
</dbReference>
<accession>A0A0C2DMI1</accession>
<keyword evidence="6 7" id="KW-0482">Metalloprotease</keyword>
<feature type="active site" evidence="6">
    <location>
        <position position="95"/>
    </location>
</feature>
<name>A0A0C2DMI1_9BILA</name>
<reference evidence="9 10" key="1">
    <citation type="submission" date="2013-12" db="EMBL/GenBank/DDBJ databases">
        <title>Draft genome of the parsitic nematode Ancylostoma duodenale.</title>
        <authorList>
            <person name="Mitreva M."/>
        </authorList>
    </citation>
    <scope>NUCLEOTIDE SEQUENCE [LARGE SCALE GENOMIC DNA]</scope>
    <source>
        <strain evidence="9 10">Zhejiang</strain>
    </source>
</reference>
<comment type="subcellular location">
    <subcellularLocation>
        <location evidence="1 5">Secreted</location>
    </subcellularLocation>
</comment>
<proteinExistence type="predicted"/>
<gene>
    <name evidence="9" type="ORF">ANCDUO_05862</name>
</gene>
<feature type="domain" description="Peptidase M12A" evidence="8">
    <location>
        <begin position="1"/>
        <end position="192"/>
    </location>
</feature>
<evidence type="ECO:0000256" key="2">
    <source>
        <dbReference type="ARBA" id="ARBA00022525"/>
    </source>
</evidence>
<comment type="cofactor">
    <cofactor evidence="6 7">
        <name>Zn(2+)</name>
        <dbReference type="ChEBI" id="CHEBI:29105"/>
    </cofactor>
    <text evidence="6 7">Binds 1 zinc ion per subunit.</text>
</comment>
<dbReference type="AlphaFoldDB" id="A0A0C2DMI1"/>
<dbReference type="InterPro" id="IPR017050">
    <property type="entry name" value="Metallopeptidase_nem"/>
</dbReference>
<dbReference type="GO" id="GO:0005576">
    <property type="term" value="C:extracellular region"/>
    <property type="evidence" value="ECO:0007669"/>
    <property type="project" value="UniProtKB-SubCell"/>
</dbReference>
<dbReference type="PANTHER" id="PTHR10127">
    <property type="entry name" value="DISCOIDIN, CUB, EGF, LAMININ , AND ZINC METALLOPROTEASE DOMAIN CONTAINING"/>
    <property type="match status" value="1"/>
</dbReference>
<evidence type="ECO:0000313" key="9">
    <source>
        <dbReference type="EMBL" id="KIH63832.1"/>
    </source>
</evidence>
<dbReference type="SMART" id="SM00235">
    <property type="entry name" value="ZnMc"/>
    <property type="match status" value="1"/>
</dbReference>
<keyword evidence="10" id="KW-1185">Reference proteome</keyword>
<keyword evidence="6 7" id="KW-0378">Hydrolase</keyword>
<dbReference type="PROSITE" id="PS51864">
    <property type="entry name" value="ASTACIN"/>
    <property type="match status" value="1"/>
</dbReference>
<keyword evidence="6 7" id="KW-0645">Protease</keyword>
<evidence type="ECO:0000256" key="3">
    <source>
        <dbReference type="ARBA" id="ARBA00023157"/>
    </source>
</evidence>
<keyword evidence="6 7" id="KW-0479">Metal-binding</keyword>
<keyword evidence="6 7" id="KW-0862">Zinc</keyword>
<dbReference type="Gene3D" id="3.40.390.10">
    <property type="entry name" value="Collagenase (Catalytic Domain)"/>
    <property type="match status" value="1"/>
</dbReference>
<dbReference type="OrthoDB" id="5780917at2759"/>
<keyword evidence="3" id="KW-1015">Disulfide bond</keyword>
<dbReference type="PIRSF" id="PIRSF036365">
    <property type="entry name" value="Astacin_nematoda"/>
    <property type="match status" value="1"/>
</dbReference>
<dbReference type="PANTHER" id="PTHR10127:SF793">
    <property type="entry name" value="ZINC METALLOPROTEINASE NAS-31"/>
    <property type="match status" value="1"/>
</dbReference>
<evidence type="ECO:0000256" key="1">
    <source>
        <dbReference type="ARBA" id="ARBA00004613"/>
    </source>
</evidence>
<comment type="caution">
    <text evidence="6">Lacks conserved residue(s) required for the propagation of feature annotation.</text>
</comment>
<dbReference type="GO" id="GO:0006508">
    <property type="term" value="P:proteolysis"/>
    <property type="evidence" value="ECO:0007669"/>
    <property type="project" value="UniProtKB-KW"/>
</dbReference>
<dbReference type="PRINTS" id="PR00480">
    <property type="entry name" value="ASTACIN"/>
</dbReference>
<dbReference type="GO" id="GO:0008270">
    <property type="term" value="F:zinc ion binding"/>
    <property type="evidence" value="ECO:0007669"/>
    <property type="project" value="UniProtKB-UniRule"/>
</dbReference>
<evidence type="ECO:0000256" key="6">
    <source>
        <dbReference type="PROSITE-ProRule" id="PRU01211"/>
    </source>
</evidence>
<feature type="binding site" evidence="6">
    <location>
        <position position="98"/>
    </location>
    <ligand>
        <name>Zn(2+)</name>
        <dbReference type="ChEBI" id="CHEBI:29105"/>
        <note>catalytic</note>
    </ligand>
</feature>
<feature type="binding site" evidence="6">
    <location>
        <position position="104"/>
    </location>
    <ligand>
        <name>Zn(2+)</name>
        <dbReference type="ChEBI" id="CHEBI:29105"/>
        <note>catalytic</note>
    </ligand>
</feature>
<keyword evidence="4" id="KW-0325">Glycoprotein</keyword>
<dbReference type="InterPro" id="IPR024079">
    <property type="entry name" value="MetalloPept_cat_dom_sf"/>
</dbReference>
<evidence type="ECO:0000256" key="7">
    <source>
        <dbReference type="RuleBase" id="RU361183"/>
    </source>
</evidence>
<dbReference type="GO" id="GO:0004222">
    <property type="term" value="F:metalloendopeptidase activity"/>
    <property type="evidence" value="ECO:0007669"/>
    <property type="project" value="UniProtKB-UniRule"/>
</dbReference>
<keyword evidence="2 5" id="KW-0964">Secreted</keyword>
<sequence>MYDDSFSSKLDRTIGDFNAEKDGPKRRKRQMRRGHYAVHSTTTPIYYSFDTSVATKGIFVSYAGDCYTERDKENDQIFYILLGEACTGVGGMAHEIGHVLGLDHIQNRPDRDQYIFVNETTIKAFEQQFVQMKEEEEVNYGMPYDLGSVMQYPADALYPSMIARDENYQRTMGSPFISFTDKFIVNKHYNCSESCHVIPPPKCQNHGFQDPKNCERCICPSGYGGQLCKDKPDDCGEIIEAQMSDRWTAIKLSTPDSDNSGKYNICTTWIQAASNNTEIQVKLVDIAGGLNLTDTVGCDMGGIEIKTIDDQRLTGYRFCTNVVKDIQLNSKLIFVPIITYAKNATSMTFTLQYRAVPTNKGLNNKAI</sequence>
<dbReference type="Pfam" id="PF01400">
    <property type="entry name" value="Astacin"/>
    <property type="match status" value="1"/>
</dbReference>
<evidence type="ECO:0000259" key="8">
    <source>
        <dbReference type="PROSITE" id="PS51864"/>
    </source>
</evidence>
<dbReference type="InterPro" id="IPR001506">
    <property type="entry name" value="Peptidase_M12A"/>
</dbReference>
<evidence type="ECO:0000313" key="10">
    <source>
        <dbReference type="Proteomes" id="UP000054047"/>
    </source>
</evidence>
<feature type="binding site" evidence="6">
    <location>
        <position position="94"/>
    </location>
    <ligand>
        <name>Zn(2+)</name>
        <dbReference type="ChEBI" id="CHEBI:29105"/>
        <note>catalytic</note>
    </ligand>
</feature>
<evidence type="ECO:0000256" key="5">
    <source>
        <dbReference type="PIRNR" id="PIRNR036365"/>
    </source>
</evidence>
<dbReference type="Proteomes" id="UP000054047">
    <property type="component" value="Unassembled WGS sequence"/>
</dbReference>
<dbReference type="EMBL" id="KN728409">
    <property type="protein sequence ID" value="KIH63832.1"/>
    <property type="molecule type" value="Genomic_DNA"/>
</dbReference>
<organism evidence="9 10">
    <name type="scientific">Ancylostoma duodenale</name>
    <dbReference type="NCBI Taxonomy" id="51022"/>
    <lineage>
        <taxon>Eukaryota</taxon>
        <taxon>Metazoa</taxon>
        <taxon>Ecdysozoa</taxon>
        <taxon>Nematoda</taxon>
        <taxon>Chromadorea</taxon>
        <taxon>Rhabditida</taxon>
        <taxon>Rhabditina</taxon>
        <taxon>Rhabditomorpha</taxon>
        <taxon>Strongyloidea</taxon>
        <taxon>Ancylostomatidae</taxon>
        <taxon>Ancylostomatinae</taxon>
        <taxon>Ancylostoma</taxon>
    </lineage>
</organism>
<evidence type="ECO:0000256" key="4">
    <source>
        <dbReference type="ARBA" id="ARBA00023180"/>
    </source>
</evidence>
<dbReference type="InterPro" id="IPR006026">
    <property type="entry name" value="Peptidase_Metallo"/>
</dbReference>